<comment type="cofactor">
    <cofactor evidence="9">
        <name>thiamine diphosphate</name>
        <dbReference type="ChEBI" id="CHEBI:58937"/>
    </cofactor>
    <text evidence="9">Binds 1 thiamine pyrophosphate per subunit.</text>
</comment>
<evidence type="ECO:0000313" key="13">
    <source>
        <dbReference type="EMBL" id="CUQ87840.1"/>
    </source>
</evidence>
<dbReference type="InterPro" id="IPR012000">
    <property type="entry name" value="Thiamin_PyroP_enz_cen_dom"/>
</dbReference>
<comment type="similarity">
    <text evidence="3 9">Belongs to the TPP enzyme family.</text>
</comment>
<evidence type="ECO:0000256" key="5">
    <source>
        <dbReference type="ARBA" id="ARBA00022605"/>
    </source>
</evidence>
<dbReference type="PROSITE" id="PS00187">
    <property type="entry name" value="TPP_ENZYMES"/>
    <property type="match status" value="1"/>
</dbReference>
<dbReference type="SUPFAM" id="SSF52518">
    <property type="entry name" value="Thiamin diphosphate-binding fold (THDP-binding)"/>
    <property type="match status" value="2"/>
</dbReference>
<dbReference type="FunFam" id="3.40.50.1220:FF:000008">
    <property type="entry name" value="Acetolactate synthase"/>
    <property type="match status" value="1"/>
</dbReference>
<dbReference type="PANTHER" id="PTHR18968:SF142">
    <property type="entry name" value="ACETOLACTATE SYNTHASE"/>
    <property type="match status" value="1"/>
</dbReference>
<organism evidence="13 14">
    <name type="scientific">[Eubacterium] siraeum</name>
    <dbReference type="NCBI Taxonomy" id="39492"/>
    <lineage>
        <taxon>Bacteria</taxon>
        <taxon>Bacillati</taxon>
        <taxon>Bacillota</taxon>
        <taxon>Clostridia</taxon>
        <taxon>Eubacteriales</taxon>
        <taxon>Oscillospiraceae</taxon>
        <taxon>Oscillospiraceae incertae sedis</taxon>
    </lineage>
</organism>
<dbReference type="Gene3D" id="3.40.50.970">
    <property type="match status" value="2"/>
</dbReference>
<sequence>MASEKMTVARAMVKALEAEGITTVFGYPGAAICPFYDELISSDIRHVLVRHEVNGGHAASGYARMTGKPAVAIATSGPGATNLITAIATAHMDSIPMVLITGQVSCEQIGRDVFQEADITGAAEPFVKHSYLVKDPAEMPVIFKNAFYIAGSGRPGPVLIDMPFDVQKSVIDFEYPKTVDIRSYKPSIQGNKLQIKRAVAAIEKSKKPLICAGGGIFTAGAVNLLREFMQVTDIPVVNTMMGMSSVPADDPLFYGMIGMHGVKSANYAINNCDLLILLGARVGDRAVTAISRLEGATVIHIDVDPAEIGKNLAATIPVVGDVKNILEQLLECVKNYDHYDWKQELSEVKKTQDKPIGNEPDGCVNPKAFIRLLGQKLPDNSVVSADVGQNQIWTVNNIGLKNGRFITSGGMGTMGYSVPAALGAKAARPDSEVVAICGDGSFQMQFMELATMIQHNIAVKVIVMTNNRLGMVRELQTNGYDNRLTAVFLDGSPDFIKLADSYGIRAKRITDIADADKAIDEMLSSEGCYLLEVRVAENEKTIL</sequence>
<name>A0A174ZXF1_9FIRM</name>
<dbReference type="FunFam" id="3.40.50.970:FF:000007">
    <property type="entry name" value="Acetolactate synthase"/>
    <property type="match status" value="1"/>
</dbReference>
<comment type="cofactor">
    <cofactor evidence="9">
        <name>Mg(2+)</name>
        <dbReference type="ChEBI" id="CHEBI:18420"/>
    </cofactor>
    <text evidence="9">Binds 1 Mg(2+) ion per subunit.</text>
</comment>
<gene>
    <name evidence="13" type="primary">ilvB_1</name>
    <name evidence="13" type="ORF">ERS852540_01603</name>
</gene>
<accession>A0A174ZXF1</accession>
<keyword evidence="9" id="KW-0460">Magnesium</keyword>
<evidence type="ECO:0000259" key="10">
    <source>
        <dbReference type="Pfam" id="PF00205"/>
    </source>
</evidence>
<evidence type="ECO:0000256" key="9">
    <source>
        <dbReference type="RuleBase" id="RU003591"/>
    </source>
</evidence>
<dbReference type="EMBL" id="CZBY01000012">
    <property type="protein sequence ID" value="CUQ87840.1"/>
    <property type="molecule type" value="Genomic_DNA"/>
</dbReference>
<comment type="pathway">
    <text evidence="1 9">Amino-acid biosynthesis; L-isoleucine biosynthesis; L-isoleucine from 2-oxobutanoate: step 1/4.</text>
</comment>
<evidence type="ECO:0000256" key="3">
    <source>
        <dbReference type="ARBA" id="ARBA00007812"/>
    </source>
</evidence>
<evidence type="ECO:0000256" key="2">
    <source>
        <dbReference type="ARBA" id="ARBA00005025"/>
    </source>
</evidence>
<dbReference type="CDD" id="cd07035">
    <property type="entry name" value="TPP_PYR_POX_like"/>
    <property type="match status" value="1"/>
</dbReference>
<dbReference type="OrthoDB" id="4494979at2"/>
<dbReference type="InterPro" id="IPR000399">
    <property type="entry name" value="TPP-bd_CS"/>
</dbReference>
<feature type="domain" description="Thiamine pyrophosphate enzyme TPP-binding" evidence="11">
    <location>
        <begin position="386"/>
        <end position="533"/>
    </location>
</feature>
<reference evidence="13 14" key="1">
    <citation type="submission" date="2015-09" db="EMBL/GenBank/DDBJ databases">
        <authorList>
            <consortium name="Pathogen Informatics"/>
        </authorList>
    </citation>
    <scope>NUCLEOTIDE SEQUENCE [LARGE SCALE GENOMIC DNA]</scope>
    <source>
        <strain evidence="13 14">2789STDY5834928</strain>
    </source>
</reference>
<evidence type="ECO:0000256" key="4">
    <source>
        <dbReference type="ARBA" id="ARBA00013145"/>
    </source>
</evidence>
<keyword evidence="7 9" id="KW-0100">Branched-chain amino acid biosynthesis</keyword>
<dbReference type="STRING" id="39492.ERS852540_01603"/>
<dbReference type="NCBIfam" id="TIGR00118">
    <property type="entry name" value="acolac_lg"/>
    <property type="match status" value="1"/>
</dbReference>
<keyword evidence="9 13" id="KW-0808">Transferase</keyword>
<dbReference type="GO" id="GO:0000287">
    <property type="term" value="F:magnesium ion binding"/>
    <property type="evidence" value="ECO:0007669"/>
    <property type="project" value="UniProtKB-UniRule"/>
</dbReference>
<evidence type="ECO:0000256" key="1">
    <source>
        <dbReference type="ARBA" id="ARBA00004974"/>
    </source>
</evidence>
<dbReference type="UniPathway" id="UPA00047">
    <property type="reaction ID" value="UER00055"/>
</dbReference>
<evidence type="ECO:0000259" key="11">
    <source>
        <dbReference type="Pfam" id="PF02775"/>
    </source>
</evidence>
<dbReference type="SUPFAM" id="SSF52467">
    <property type="entry name" value="DHS-like NAD/FAD-binding domain"/>
    <property type="match status" value="1"/>
</dbReference>
<dbReference type="InterPro" id="IPR012846">
    <property type="entry name" value="Acetolactate_synth_lsu"/>
</dbReference>
<dbReference type="EC" id="2.2.1.6" evidence="4 9"/>
<feature type="domain" description="Thiamine pyrophosphate enzyme N-terminal TPP-binding" evidence="12">
    <location>
        <begin position="6"/>
        <end position="119"/>
    </location>
</feature>
<evidence type="ECO:0000259" key="12">
    <source>
        <dbReference type="Pfam" id="PF02776"/>
    </source>
</evidence>
<dbReference type="InterPro" id="IPR011766">
    <property type="entry name" value="TPP_enzyme_TPP-bd"/>
</dbReference>
<dbReference type="GO" id="GO:0009097">
    <property type="term" value="P:isoleucine biosynthetic process"/>
    <property type="evidence" value="ECO:0007669"/>
    <property type="project" value="UniProtKB-UniPathway"/>
</dbReference>
<dbReference type="Proteomes" id="UP000095662">
    <property type="component" value="Unassembled WGS sequence"/>
</dbReference>
<dbReference type="GO" id="GO:0050660">
    <property type="term" value="F:flavin adenine dinucleotide binding"/>
    <property type="evidence" value="ECO:0007669"/>
    <property type="project" value="InterPro"/>
</dbReference>
<dbReference type="GO" id="GO:0030976">
    <property type="term" value="F:thiamine pyrophosphate binding"/>
    <property type="evidence" value="ECO:0007669"/>
    <property type="project" value="UniProtKB-UniRule"/>
</dbReference>
<keyword evidence="5 9" id="KW-0028">Amino-acid biosynthesis</keyword>
<evidence type="ECO:0000313" key="14">
    <source>
        <dbReference type="Proteomes" id="UP000095662"/>
    </source>
</evidence>
<dbReference type="PANTHER" id="PTHR18968">
    <property type="entry name" value="THIAMINE PYROPHOSPHATE ENZYMES"/>
    <property type="match status" value="1"/>
</dbReference>
<evidence type="ECO:0000256" key="6">
    <source>
        <dbReference type="ARBA" id="ARBA00023052"/>
    </source>
</evidence>
<dbReference type="InterPro" id="IPR029035">
    <property type="entry name" value="DHS-like_NAD/FAD-binding_dom"/>
</dbReference>
<dbReference type="GO" id="GO:0005948">
    <property type="term" value="C:acetolactate synthase complex"/>
    <property type="evidence" value="ECO:0007669"/>
    <property type="project" value="TreeGrafter"/>
</dbReference>
<feature type="domain" description="Thiamine pyrophosphate enzyme central" evidence="10">
    <location>
        <begin position="195"/>
        <end position="329"/>
    </location>
</feature>
<keyword evidence="6 9" id="KW-0786">Thiamine pyrophosphate</keyword>
<dbReference type="GO" id="GO:0003984">
    <property type="term" value="F:acetolactate synthase activity"/>
    <property type="evidence" value="ECO:0007669"/>
    <property type="project" value="UniProtKB-EC"/>
</dbReference>
<evidence type="ECO:0000256" key="8">
    <source>
        <dbReference type="ARBA" id="ARBA00048670"/>
    </source>
</evidence>
<evidence type="ECO:0000256" key="7">
    <source>
        <dbReference type="ARBA" id="ARBA00023304"/>
    </source>
</evidence>
<dbReference type="UniPathway" id="UPA00049">
    <property type="reaction ID" value="UER00059"/>
</dbReference>
<proteinExistence type="inferred from homology"/>
<dbReference type="Pfam" id="PF02776">
    <property type="entry name" value="TPP_enzyme_N"/>
    <property type="match status" value="1"/>
</dbReference>
<dbReference type="AlphaFoldDB" id="A0A174ZXF1"/>
<dbReference type="Gene3D" id="3.40.50.1220">
    <property type="entry name" value="TPP-binding domain"/>
    <property type="match status" value="1"/>
</dbReference>
<protein>
    <recommendedName>
        <fullName evidence="4 9">Acetolactate synthase</fullName>
        <ecNumber evidence="4 9">2.2.1.6</ecNumber>
    </recommendedName>
</protein>
<keyword evidence="9" id="KW-0479">Metal-binding</keyword>
<dbReference type="Pfam" id="PF02775">
    <property type="entry name" value="TPP_enzyme_C"/>
    <property type="match status" value="1"/>
</dbReference>
<comment type="pathway">
    <text evidence="2 9">Amino-acid biosynthesis; L-valine biosynthesis; L-valine from pyruvate: step 1/4.</text>
</comment>
<dbReference type="InterPro" id="IPR045229">
    <property type="entry name" value="TPP_enz"/>
</dbReference>
<dbReference type="InterPro" id="IPR012001">
    <property type="entry name" value="Thiamin_PyroP_enz_TPP-bd_dom"/>
</dbReference>
<dbReference type="InterPro" id="IPR029061">
    <property type="entry name" value="THDP-binding"/>
</dbReference>
<dbReference type="Pfam" id="PF00205">
    <property type="entry name" value="TPP_enzyme_M"/>
    <property type="match status" value="1"/>
</dbReference>
<comment type="catalytic activity">
    <reaction evidence="8 9">
        <text>2 pyruvate + H(+) = (2S)-2-acetolactate + CO2</text>
        <dbReference type="Rhea" id="RHEA:25249"/>
        <dbReference type="ChEBI" id="CHEBI:15361"/>
        <dbReference type="ChEBI" id="CHEBI:15378"/>
        <dbReference type="ChEBI" id="CHEBI:16526"/>
        <dbReference type="ChEBI" id="CHEBI:58476"/>
        <dbReference type="EC" id="2.2.1.6"/>
    </reaction>
</comment>
<dbReference type="GO" id="GO:0009099">
    <property type="term" value="P:L-valine biosynthetic process"/>
    <property type="evidence" value="ECO:0007669"/>
    <property type="project" value="UniProtKB-UniPathway"/>
</dbReference>